<proteinExistence type="predicted"/>
<dbReference type="InterPro" id="IPR036388">
    <property type="entry name" value="WH-like_DNA-bd_sf"/>
</dbReference>
<protein>
    <recommendedName>
        <fullName evidence="4">HTH marR-type domain-containing protein</fullName>
    </recommendedName>
</protein>
<dbReference type="Proteomes" id="UP000008229">
    <property type="component" value="Chromosome"/>
</dbReference>
<accession>D3FFK3</accession>
<sequence>MPSARDETEVARFVERFAVVLADAGFPRMPARVFTALIASDDGRHTAAELSERLQASPAAISGAVRYLMQIRFVSREREPGSRRDRYVVHDDIWFEATVRRDEAIARMITVLSDGRDVVGPQTPAGRRLAESIDFFSFLLGEMPAMLERWRASRA</sequence>
<gene>
    <name evidence="5" type="ordered locus">Cwoe_5391</name>
</gene>
<evidence type="ECO:0000313" key="5">
    <source>
        <dbReference type="EMBL" id="ADB53796.1"/>
    </source>
</evidence>
<evidence type="ECO:0000313" key="6">
    <source>
        <dbReference type="Proteomes" id="UP000008229"/>
    </source>
</evidence>
<dbReference type="Gene3D" id="1.10.10.10">
    <property type="entry name" value="Winged helix-like DNA-binding domain superfamily/Winged helix DNA-binding domain"/>
    <property type="match status" value="1"/>
</dbReference>
<dbReference type="STRING" id="469383.Cwoe_5391"/>
<evidence type="ECO:0000256" key="2">
    <source>
        <dbReference type="ARBA" id="ARBA00023125"/>
    </source>
</evidence>
<evidence type="ECO:0000256" key="3">
    <source>
        <dbReference type="ARBA" id="ARBA00023163"/>
    </source>
</evidence>
<dbReference type="eggNOG" id="COG1510">
    <property type="taxonomic scope" value="Bacteria"/>
</dbReference>
<dbReference type="OrthoDB" id="67158at2"/>
<dbReference type="PANTHER" id="PTHR38465:SF2">
    <property type="entry name" value="HTH-TYPE TRANSCRIPTIONAL REGULATOR MMPR5"/>
    <property type="match status" value="1"/>
</dbReference>
<dbReference type="SUPFAM" id="SSF46785">
    <property type="entry name" value="Winged helix' DNA-binding domain"/>
    <property type="match status" value="1"/>
</dbReference>
<dbReference type="GO" id="GO:0003677">
    <property type="term" value="F:DNA binding"/>
    <property type="evidence" value="ECO:0007669"/>
    <property type="project" value="UniProtKB-KW"/>
</dbReference>
<dbReference type="PANTHER" id="PTHR38465">
    <property type="entry name" value="HTH-TYPE TRANSCRIPTIONAL REGULATOR MJ1563-RELATED"/>
    <property type="match status" value="1"/>
</dbReference>
<dbReference type="RefSeq" id="WP_012936847.1">
    <property type="nucleotide sequence ID" value="NC_013739.1"/>
</dbReference>
<dbReference type="AlphaFoldDB" id="D3FFK3"/>
<organism evidence="5 6">
    <name type="scientific">Conexibacter woesei (strain DSM 14684 / CCUG 47730 / CIP 108061 / JCM 11494 / NBRC 100937 / ID131577)</name>
    <dbReference type="NCBI Taxonomy" id="469383"/>
    <lineage>
        <taxon>Bacteria</taxon>
        <taxon>Bacillati</taxon>
        <taxon>Actinomycetota</taxon>
        <taxon>Thermoleophilia</taxon>
        <taxon>Solirubrobacterales</taxon>
        <taxon>Conexibacteraceae</taxon>
        <taxon>Conexibacter</taxon>
    </lineage>
</organism>
<dbReference type="InterPro" id="IPR036390">
    <property type="entry name" value="WH_DNA-bd_sf"/>
</dbReference>
<keyword evidence="6" id="KW-1185">Reference proteome</keyword>
<reference evidence="6" key="2">
    <citation type="submission" date="2010-01" db="EMBL/GenBank/DDBJ databases">
        <title>The complete genome of Conexibacter woesei DSM 14684.</title>
        <authorList>
            <consortium name="US DOE Joint Genome Institute (JGI-PGF)"/>
            <person name="Lucas S."/>
            <person name="Copeland A."/>
            <person name="Lapidus A."/>
            <person name="Glavina del Rio T."/>
            <person name="Dalin E."/>
            <person name="Tice H."/>
            <person name="Bruce D."/>
            <person name="Goodwin L."/>
            <person name="Pitluck S."/>
            <person name="Kyrpides N."/>
            <person name="Mavromatis K."/>
            <person name="Ivanova N."/>
            <person name="Mikhailova N."/>
            <person name="Chertkov O."/>
            <person name="Brettin T."/>
            <person name="Detter J.C."/>
            <person name="Han C."/>
            <person name="Larimer F."/>
            <person name="Land M."/>
            <person name="Hauser L."/>
            <person name="Markowitz V."/>
            <person name="Cheng J.-F."/>
            <person name="Hugenholtz P."/>
            <person name="Woyke T."/>
            <person name="Wu D."/>
            <person name="Pukall R."/>
            <person name="Steenblock K."/>
            <person name="Schneider S."/>
            <person name="Klenk H.-P."/>
            <person name="Eisen J.A."/>
        </authorList>
    </citation>
    <scope>NUCLEOTIDE SEQUENCE [LARGE SCALE GENOMIC DNA]</scope>
    <source>
        <strain evidence="6">DSM 14684 / CIP 108061 / JCM 11494 / NBRC 100937 / ID131577</strain>
    </source>
</reference>
<dbReference type="Pfam" id="PF12802">
    <property type="entry name" value="MarR_2"/>
    <property type="match status" value="1"/>
</dbReference>
<keyword evidence="1" id="KW-0805">Transcription regulation</keyword>
<name>D3FFK3_CONWI</name>
<dbReference type="KEGG" id="cwo:Cwoe_5391"/>
<dbReference type="InterPro" id="IPR000835">
    <property type="entry name" value="HTH_MarR-typ"/>
</dbReference>
<keyword evidence="2" id="KW-0238">DNA-binding</keyword>
<dbReference type="GO" id="GO:0003700">
    <property type="term" value="F:DNA-binding transcription factor activity"/>
    <property type="evidence" value="ECO:0007669"/>
    <property type="project" value="InterPro"/>
</dbReference>
<evidence type="ECO:0000256" key="1">
    <source>
        <dbReference type="ARBA" id="ARBA00023015"/>
    </source>
</evidence>
<keyword evidence="3" id="KW-0804">Transcription</keyword>
<dbReference type="InterPro" id="IPR052362">
    <property type="entry name" value="HTH-GbsR_regulator"/>
</dbReference>
<reference evidence="5 6" key="1">
    <citation type="journal article" date="2010" name="Stand. Genomic Sci.">
        <title>Complete genome sequence of Conexibacter woesei type strain (ID131577).</title>
        <authorList>
            <person name="Pukall R."/>
            <person name="Lapidus A."/>
            <person name="Glavina Del Rio T."/>
            <person name="Copeland A."/>
            <person name="Tice H."/>
            <person name="Cheng J.-F."/>
            <person name="Lucas S."/>
            <person name="Chen F."/>
            <person name="Nolan M."/>
            <person name="Bruce D."/>
            <person name="Goodwin L."/>
            <person name="Pitluck S."/>
            <person name="Mavromatis K."/>
            <person name="Ivanova N."/>
            <person name="Ovchinnikova G."/>
            <person name="Pati A."/>
            <person name="Chen A."/>
            <person name="Palaniappan K."/>
            <person name="Land M."/>
            <person name="Hauser L."/>
            <person name="Chang Y.-J."/>
            <person name="Jeffries C.D."/>
            <person name="Chain P."/>
            <person name="Meincke L."/>
            <person name="Sims D."/>
            <person name="Brettin T."/>
            <person name="Detter J.C."/>
            <person name="Rohde M."/>
            <person name="Goeker M."/>
            <person name="Bristow J."/>
            <person name="Eisen J.A."/>
            <person name="Markowitz V."/>
            <person name="Kyrpides N.C."/>
            <person name="Klenk H.-P."/>
            <person name="Hugenholtz P."/>
        </authorList>
    </citation>
    <scope>NUCLEOTIDE SEQUENCE [LARGE SCALE GENOMIC DNA]</scope>
    <source>
        <strain evidence="6">DSM 14684 / CIP 108061 / JCM 11494 / NBRC 100937 / ID131577</strain>
    </source>
</reference>
<feature type="domain" description="HTH marR-type" evidence="4">
    <location>
        <begin position="25"/>
        <end position="84"/>
    </location>
</feature>
<dbReference type="Gene3D" id="1.10.287.160">
    <property type="entry name" value="HR1 repeat"/>
    <property type="match status" value="1"/>
</dbReference>
<dbReference type="HOGENOM" id="CLU_120349_0_0_11"/>
<evidence type="ECO:0000259" key="4">
    <source>
        <dbReference type="Pfam" id="PF12802"/>
    </source>
</evidence>
<dbReference type="EMBL" id="CP001854">
    <property type="protein sequence ID" value="ADB53796.1"/>
    <property type="molecule type" value="Genomic_DNA"/>
</dbReference>